<dbReference type="EMBL" id="PQIB02000009">
    <property type="protein sequence ID" value="RLN00943.1"/>
    <property type="molecule type" value="Genomic_DNA"/>
</dbReference>
<dbReference type="OrthoDB" id="1163429at2759"/>
<dbReference type="STRING" id="4540.A0A3L6RE66"/>
<dbReference type="SUPFAM" id="SSF81383">
    <property type="entry name" value="F-box domain"/>
    <property type="match status" value="1"/>
</dbReference>
<dbReference type="InterPro" id="IPR036047">
    <property type="entry name" value="F-box-like_dom_sf"/>
</dbReference>
<evidence type="ECO:0000313" key="4">
    <source>
        <dbReference type="EMBL" id="RLN00943.1"/>
    </source>
</evidence>
<evidence type="ECO:0000259" key="3">
    <source>
        <dbReference type="Pfam" id="PF24758"/>
    </source>
</evidence>
<feature type="region of interest" description="Disordered" evidence="1">
    <location>
        <begin position="1"/>
        <end position="29"/>
    </location>
</feature>
<dbReference type="Pfam" id="PF24758">
    <property type="entry name" value="LRR_At5g56370"/>
    <property type="match status" value="1"/>
</dbReference>
<dbReference type="PANTHER" id="PTHR31639">
    <property type="entry name" value="F-BOX PROTEIN-LIKE"/>
    <property type="match status" value="1"/>
</dbReference>
<dbReference type="InterPro" id="IPR001810">
    <property type="entry name" value="F-box_dom"/>
</dbReference>
<dbReference type="Proteomes" id="UP000275267">
    <property type="component" value="Unassembled WGS sequence"/>
</dbReference>
<dbReference type="PANTHER" id="PTHR31639:SF285">
    <property type="entry name" value="OS01G0730200 PROTEIN"/>
    <property type="match status" value="1"/>
</dbReference>
<feature type="region of interest" description="Disordered" evidence="1">
    <location>
        <begin position="44"/>
        <end position="97"/>
    </location>
</feature>
<evidence type="ECO:0000313" key="5">
    <source>
        <dbReference type="Proteomes" id="UP000275267"/>
    </source>
</evidence>
<proteinExistence type="predicted"/>
<feature type="domain" description="F-box/LRR-repeat protein 15/At3g58940/PEG3-like LRR" evidence="3">
    <location>
        <begin position="229"/>
        <end position="348"/>
    </location>
</feature>
<dbReference type="AlphaFoldDB" id="A0A3L6RE66"/>
<reference evidence="5" key="1">
    <citation type="journal article" date="2019" name="Nat. Commun.">
        <title>The genome of broomcorn millet.</title>
        <authorList>
            <person name="Zou C."/>
            <person name="Miki D."/>
            <person name="Li D."/>
            <person name="Tang Q."/>
            <person name="Xiao L."/>
            <person name="Rajput S."/>
            <person name="Deng P."/>
            <person name="Jia W."/>
            <person name="Huang R."/>
            <person name="Zhang M."/>
            <person name="Sun Y."/>
            <person name="Hu J."/>
            <person name="Fu X."/>
            <person name="Schnable P.S."/>
            <person name="Li F."/>
            <person name="Zhang H."/>
            <person name="Feng B."/>
            <person name="Zhu X."/>
            <person name="Liu R."/>
            <person name="Schnable J.C."/>
            <person name="Zhu J.-K."/>
            <person name="Zhang H."/>
        </authorList>
    </citation>
    <scope>NUCLEOTIDE SEQUENCE [LARGE SCALE GENOMIC DNA]</scope>
</reference>
<dbReference type="SUPFAM" id="SSF52047">
    <property type="entry name" value="RNI-like"/>
    <property type="match status" value="1"/>
</dbReference>
<evidence type="ECO:0000259" key="2">
    <source>
        <dbReference type="Pfam" id="PF00646"/>
    </source>
</evidence>
<dbReference type="Pfam" id="PF00646">
    <property type="entry name" value="F-box"/>
    <property type="match status" value="1"/>
</dbReference>
<dbReference type="InterPro" id="IPR055411">
    <property type="entry name" value="LRR_FXL15/At3g58940/PEG3-like"/>
</dbReference>
<evidence type="ECO:0000256" key="1">
    <source>
        <dbReference type="SAM" id="MobiDB-lite"/>
    </source>
</evidence>
<gene>
    <name evidence="4" type="ORF">C2845_PM06G21600</name>
</gene>
<name>A0A3L6RE66_PANMI</name>
<accession>A0A3L6RE66</accession>
<keyword evidence="5" id="KW-1185">Reference proteome</keyword>
<protein>
    <submittedName>
        <fullName evidence="4">F-box/FBD/LRR-repeat protein</fullName>
    </submittedName>
</protein>
<organism evidence="4 5">
    <name type="scientific">Panicum miliaceum</name>
    <name type="common">Proso millet</name>
    <name type="synonym">Broomcorn millet</name>
    <dbReference type="NCBI Taxonomy" id="4540"/>
    <lineage>
        <taxon>Eukaryota</taxon>
        <taxon>Viridiplantae</taxon>
        <taxon>Streptophyta</taxon>
        <taxon>Embryophyta</taxon>
        <taxon>Tracheophyta</taxon>
        <taxon>Spermatophyta</taxon>
        <taxon>Magnoliopsida</taxon>
        <taxon>Liliopsida</taxon>
        <taxon>Poales</taxon>
        <taxon>Poaceae</taxon>
        <taxon>PACMAD clade</taxon>
        <taxon>Panicoideae</taxon>
        <taxon>Panicodae</taxon>
        <taxon>Paniceae</taxon>
        <taxon>Panicinae</taxon>
        <taxon>Panicum</taxon>
        <taxon>Panicum sect. Panicum</taxon>
    </lineage>
</organism>
<feature type="domain" description="F-box" evidence="2">
    <location>
        <begin position="133"/>
        <end position="170"/>
    </location>
</feature>
<sequence>MALFDQNTPGPTPPHTLTYTPTGQHLSRSRHLGGATSFAVISPVPTSGLPAPPTPAGSPLRSVRLESPTARADPADSVYSQSTHALGAPIPPSSRLGFSRRRRRQVLAIEVCPMDRGGSQKKRHKTVANVDIISNLPDVIKDKILCCLPIKEALGTCLLSRKWRYTWASMTELTFREDDFDLGSSIEEGETKKFVNFINMVLSLHNGPILKFELNARRVHLLSAGGHIHRWMLMLSRNGVKEIQIRTKIWRNHKIPSSFFSCEELEYACLQGCIFQLPPLFTGFKRIHTLHFIDFCATENNIGELVASSPNLEKLILSRLLSFADISIHSTKLKILRVDGMFKHLSVVTPHVSSAVINLQVNTGYVPRAGCNFNLSQFIGSLLDIENISLLGHAFECAAHGILPGKLPRLLNRLTEITLEIDLGNLKEANAAHCLFQVAPNLQRVELQLIYRGYAAPTSNFWDSIDHQAGLFNNLDTVVLSNFAGSCAESGFLKLLLEDTPVLRIAQIKDNNKLDKESLKRLLKMRRASKDAEVILL</sequence>
<comment type="caution">
    <text evidence="4">The sequence shown here is derived from an EMBL/GenBank/DDBJ whole genome shotgun (WGS) entry which is preliminary data.</text>
</comment>